<evidence type="ECO:0000313" key="2">
    <source>
        <dbReference type="Proteomes" id="UP001254608"/>
    </source>
</evidence>
<dbReference type="RefSeq" id="WP_311364339.1">
    <property type="nucleotide sequence ID" value="NZ_JAVRIC010000006.1"/>
</dbReference>
<name>A0ABU2WHB7_9GAMM</name>
<evidence type="ECO:0000313" key="1">
    <source>
        <dbReference type="EMBL" id="MDT0496945.1"/>
    </source>
</evidence>
<protein>
    <submittedName>
        <fullName evidence="1">DUF2884 family protein</fullName>
    </submittedName>
</protein>
<dbReference type="InterPro" id="IPR021307">
    <property type="entry name" value="DUF2884"/>
</dbReference>
<dbReference type="Proteomes" id="UP001254608">
    <property type="component" value="Unassembled WGS sequence"/>
</dbReference>
<gene>
    <name evidence="1" type="ORF">RM530_06140</name>
</gene>
<dbReference type="EMBL" id="JAVRIC010000006">
    <property type="protein sequence ID" value="MDT0496945.1"/>
    <property type="molecule type" value="Genomic_DNA"/>
</dbReference>
<proteinExistence type="predicted"/>
<sequence length="135" mass="14643">MLAGDDPDELTLDSERYAALRTALDAHFGHDHLAPGTLDGEDDTQLQARIEEIVAALGRSLGHGVADLVVAALFDTDDVEARAAHVESEVETRIESRAERLEQGADALCGEVEVLDRLEQRIGHFDALRPNGFSI</sequence>
<comment type="caution">
    <text evidence="1">The sequence shown here is derived from an EMBL/GenBank/DDBJ whole genome shotgun (WGS) entry which is preliminary data.</text>
</comment>
<reference evidence="1 2" key="1">
    <citation type="submission" date="2023-09" db="EMBL/GenBank/DDBJ databases">
        <authorList>
            <person name="Rey-Velasco X."/>
        </authorList>
    </citation>
    <scope>NUCLEOTIDE SEQUENCE [LARGE SCALE GENOMIC DNA]</scope>
    <source>
        <strain evidence="1 2">W345</strain>
    </source>
</reference>
<organism evidence="1 2">
    <name type="scientific">Banduia mediterranea</name>
    <dbReference type="NCBI Taxonomy" id="3075609"/>
    <lineage>
        <taxon>Bacteria</taxon>
        <taxon>Pseudomonadati</taxon>
        <taxon>Pseudomonadota</taxon>
        <taxon>Gammaproteobacteria</taxon>
        <taxon>Nevskiales</taxon>
        <taxon>Algiphilaceae</taxon>
        <taxon>Banduia</taxon>
    </lineage>
</organism>
<accession>A0ABU2WHB7</accession>
<keyword evidence="2" id="KW-1185">Reference proteome</keyword>
<dbReference type="Pfam" id="PF11101">
    <property type="entry name" value="DUF2884"/>
    <property type="match status" value="1"/>
</dbReference>